<evidence type="ECO:0000313" key="1">
    <source>
        <dbReference type="EMBL" id="MBB6098496.1"/>
    </source>
</evidence>
<dbReference type="Proteomes" id="UP000569951">
    <property type="component" value="Unassembled WGS sequence"/>
</dbReference>
<proteinExistence type="predicted"/>
<gene>
    <name evidence="1" type="ORF">HNR42_001930</name>
</gene>
<accession>A0A841I055</accession>
<protein>
    <recommendedName>
        <fullName evidence="3">DUF3618 domain-containing protein</fullName>
    </recommendedName>
</protein>
<name>A0A841I055_9DEIO</name>
<comment type="caution">
    <text evidence="1">The sequence shown here is derived from an EMBL/GenBank/DDBJ whole genome shotgun (WGS) entry which is preliminary data.</text>
</comment>
<dbReference type="AlphaFoldDB" id="A0A841I055"/>
<sequence length="164" mass="17567">MSTEDRYAAERERAREQLRRSVDTLAEKTSLHLKLQRDPLKIVGGVAGGALILGTLLGRRGRKVKKVYVERAGSGPAKAAAVAAHGSKAQVAEQVGKQTVRATTRGTLQGALVATLSTVLLRVLQEKVLAPNIERYADQLLARADQARQGKKQGAATTVIPPQK</sequence>
<evidence type="ECO:0000313" key="2">
    <source>
        <dbReference type="Proteomes" id="UP000569951"/>
    </source>
</evidence>
<organism evidence="1 2">
    <name type="scientific">Deinobacterium chartae</name>
    <dbReference type="NCBI Taxonomy" id="521158"/>
    <lineage>
        <taxon>Bacteria</taxon>
        <taxon>Thermotogati</taxon>
        <taxon>Deinococcota</taxon>
        <taxon>Deinococci</taxon>
        <taxon>Deinococcales</taxon>
        <taxon>Deinococcaceae</taxon>
        <taxon>Deinobacterium</taxon>
    </lineage>
</organism>
<reference evidence="1 2" key="1">
    <citation type="submission" date="2020-08" db="EMBL/GenBank/DDBJ databases">
        <title>Genomic Encyclopedia of Type Strains, Phase IV (KMG-IV): sequencing the most valuable type-strain genomes for metagenomic binning, comparative biology and taxonomic classification.</title>
        <authorList>
            <person name="Goeker M."/>
        </authorList>
    </citation>
    <scope>NUCLEOTIDE SEQUENCE [LARGE SCALE GENOMIC DNA]</scope>
    <source>
        <strain evidence="1 2">DSM 21458</strain>
    </source>
</reference>
<dbReference type="RefSeq" id="WP_183986967.1">
    <property type="nucleotide sequence ID" value="NZ_JACHHG010000006.1"/>
</dbReference>
<evidence type="ECO:0008006" key="3">
    <source>
        <dbReference type="Google" id="ProtNLM"/>
    </source>
</evidence>
<dbReference type="EMBL" id="JACHHG010000006">
    <property type="protein sequence ID" value="MBB6098496.1"/>
    <property type="molecule type" value="Genomic_DNA"/>
</dbReference>
<keyword evidence="2" id="KW-1185">Reference proteome</keyword>